<proteinExistence type="predicted"/>
<protein>
    <recommendedName>
        <fullName evidence="3">DUF8173 domain-containing protein</fullName>
    </recommendedName>
</protein>
<dbReference type="AlphaFoldDB" id="B2A719"/>
<dbReference type="RefSeq" id="WP_012448467.1">
    <property type="nucleotide sequence ID" value="NC_010718.1"/>
</dbReference>
<dbReference type="eggNOG" id="COG1664">
    <property type="taxonomic scope" value="Bacteria"/>
</dbReference>
<dbReference type="STRING" id="457570.Nther_2043"/>
<name>B2A719_NATTJ</name>
<keyword evidence="1" id="KW-0472">Membrane</keyword>
<dbReference type="EMBL" id="CP001034">
    <property type="protein sequence ID" value="ACB85610.1"/>
    <property type="molecule type" value="Genomic_DNA"/>
</dbReference>
<accession>B2A719</accession>
<dbReference type="InParanoid" id="B2A719"/>
<feature type="transmembrane region" description="Helical" evidence="1">
    <location>
        <begin position="134"/>
        <end position="160"/>
    </location>
</feature>
<feature type="signal peptide" evidence="2">
    <location>
        <begin position="1"/>
        <end position="27"/>
    </location>
</feature>
<feature type="transmembrane region" description="Helical" evidence="1">
    <location>
        <begin position="210"/>
        <end position="230"/>
    </location>
</feature>
<reference evidence="4 5" key="1">
    <citation type="submission" date="2008-04" db="EMBL/GenBank/DDBJ databases">
        <title>Complete sequence of chromosome of Natranaerobius thermophilus JW/NM-WN-LF.</title>
        <authorList>
            <consortium name="US DOE Joint Genome Institute"/>
            <person name="Copeland A."/>
            <person name="Lucas S."/>
            <person name="Lapidus A."/>
            <person name="Glavina del Rio T."/>
            <person name="Dalin E."/>
            <person name="Tice H."/>
            <person name="Bruce D."/>
            <person name="Goodwin L."/>
            <person name="Pitluck S."/>
            <person name="Chertkov O."/>
            <person name="Brettin T."/>
            <person name="Detter J.C."/>
            <person name="Han C."/>
            <person name="Kuske C.R."/>
            <person name="Schmutz J."/>
            <person name="Larimer F."/>
            <person name="Land M."/>
            <person name="Hauser L."/>
            <person name="Kyrpides N."/>
            <person name="Lykidis A."/>
            <person name="Mesbah N.M."/>
            <person name="Wiegel J."/>
        </authorList>
    </citation>
    <scope>NUCLEOTIDE SEQUENCE [LARGE SCALE GENOMIC DNA]</scope>
    <source>
        <strain evidence="5">ATCC BAA-1301 / DSM 18059 / JW/NM-WN-LF</strain>
    </source>
</reference>
<evidence type="ECO:0000256" key="1">
    <source>
        <dbReference type="SAM" id="Phobius"/>
    </source>
</evidence>
<evidence type="ECO:0000259" key="3">
    <source>
        <dbReference type="Pfam" id="PF26514"/>
    </source>
</evidence>
<organism evidence="4 5">
    <name type="scientific">Natranaerobius thermophilus (strain ATCC BAA-1301 / DSM 18059 / JW/NM-WN-LF)</name>
    <dbReference type="NCBI Taxonomy" id="457570"/>
    <lineage>
        <taxon>Bacteria</taxon>
        <taxon>Bacillati</taxon>
        <taxon>Bacillota</taxon>
        <taxon>Clostridia</taxon>
        <taxon>Natranaerobiales</taxon>
        <taxon>Natranaerobiaceae</taxon>
        <taxon>Natranaerobius</taxon>
    </lineage>
</organism>
<keyword evidence="1" id="KW-0812">Transmembrane</keyword>
<evidence type="ECO:0000313" key="5">
    <source>
        <dbReference type="Proteomes" id="UP000001683"/>
    </source>
</evidence>
<feature type="transmembrane region" description="Helical" evidence="1">
    <location>
        <begin position="242"/>
        <end position="259"/>
    </location>
</feature>
<dbReference type="Proteomes" id="UP000001683">
    <property type="component" value="Chromosome"/>
</dbReference>
<reference evidence="4 5" key="2">
    <citation type="journal article" date="2011" name="J. Bacteriol.">
        <title>Complete genome sequence of the anaerobic, halophilic alkalithermophile Natranaerobius thermophilus JW/NM-WN-LF.</title>
        <authorList>
            <person name="Zhao B."/>
            <person name="Mesbah N.M."/>
            <person name="Dalin E."/>
            <person name="Goodwin L."/>
            <person name="Nolan M."/>
            <person name="Pitluck S."/>
            <person name="Chertkov O."/>
            <person name="Brettin T.S."/>
            <person name="Han J."/>
            <person name="Larimer F.W."/>
            <person name="Land M.L."/>
            <person name="Hauser L."/>
            <person name="Kyrpides N."/>
            <person name="Wiegel J."/>
        </authorList>
    </citation>
    <scope>NUCLEOTIDE SEQUENCE [LARGE SCALE GENOMIC DNA]</scope>
    <source>
        <strain evidence="5">ATCC BAA-1301 / DSM 18059 / JW/NM-WN-LF</strain>
    </source>
</reference>
<feature type="chain" id="PRO_5038826424" description="DUF8173 domain-containing protein" evidence="2">
    <location>
        <begin position="28"/>
        <end position="296"/>
    </location>
</feature>
<dbReference type="OrthoDB" id="2112498at2"/>
<dbReference type="HOGENOM" id="CLU_939500_0_0_9"/>
<feature type="transmembrane region" description="Helical" evidence="1">
    <location>
        <begin position="181"/>
        <end position="204"/>
    </location>
</feature>
<sequence length="296" mass="32041">MRTKSRNLYMILAFLMLLIFVSTSAAAEEERVTRDDIIKFAGSLTVQQNEVITGDVFLFSGDAVIDGKVQGDVVVFAGNIEVNGEVLGDVTCFSGNIDKGDHGIIHGSQINLAEGLNFHGLRHNLPGLFQASPFWAVLGRGLQVMSLLGFLALGALITALTPDTVDSMGSYLKTNYLRAGLIGLIALIVVPFVSLILLLSIVGIPIIPLFLLAAFLAGFFGYLGIANLIGQKMVSAFRWSDSQILQAIIGIITLWLILQLPLINIVIWLVLAILSLGTIIDTKFGTMKPWFPKQVK</sequence>
<keyword evidence="5" id="KW-1185">Reference proteome</keyword>
<keyword evidence="2" id="KW-0732">Signal</keyword>
<feature type="domain" description="DUF8173" evidence="3">
    <location>
        <begin position="144"/>
        <end position="281"/>
    </location>
</feature>
<gene>
    <name evidence="4" type="ordered locus">Nther_2043</name>
</gene>
<dbReference type="InterPro" id="IPR058486">
    <property type="entry name" value="DUF8173"/>
</dbReference>
<evidence type="ECO:0000256" key="2">
    <source>
        <dbReference type="SAM" id="SignalP"/>
    </source>
</evidence>
<dbReference type="KEGG" id="nth:Nther_2043"/>
<dbReference type="Pfam" id="PF26514">
    <property type="entry name" value="DUF8173"/>
    <property type="match status" value="1"/>
</dbReference>
<evidence type="ECO:0000313" key="4">
    <source>
        <dbReference type="EMBL" id="ACB85610.1"/>
    </source>
</evidence>
<keyword evidence="1" id="KW-1133">Transmembrane helix</keyword>